<dbReference type="Pfam" id="PF04459">
    <property type="entry name" value="DUF512"/>
    <property type="match status" value="1"/>
</dbReference>
<evidence type="ECO:0000259" key="1">
    <source>
        <dbReference type="PROSITE" id="PS50106"/>
    </source>
</evidence>
<dbReference type="Proteomes" id="UP000697710">
    <property type="component" value="Unassembled WGS sequence"/>
</dbReference>
<dbReference type="InterPro" id="IPR001478">
    <property type="entry name" value="PDZ"/>
</dbReference>
<dbReference type="Pfam" id="PF19238">
    <property type="entry name" value="Radical_SAM_2"/>
    <property type="match status" value="1"/>
</dbReference>
<dbReference type="InterPro" id="IPR041489">
    <property type="entry name" value="PDZ_6"/>
</dbReference>
<comment type="caution">
    <text evidence="2">The sequence shown here is derived from an EMBL/GenBank/DDBJ whole genome shotgun (WGS) entry which is preliminary data.</text>
</comment>
<dbReference type="SUPFAM" id="SSF50156">
    <property type="entry name" value="PDZ domain-like"/>
    <property type="match status" value="1"/>
</dbReference>
<dbReference type="InterPro" id="IPR045375">
    <property type="entry name" value="Put_radical_SAM-like_N"/>
</dbReference>
<dbReference type="PROSITE" id="PS50106">
    <property type="entry name" value="PDZ"/>
    <property type="match status" value="1"/>
</dbReference>
<dbReference type="InterPro" id="IPR036034">
    <property type="entry name" value="PDZ_sf"/>
</dbReference>
<proteinExistence type="predicted"/>
<dbReference type="InterPro" id="IPR058240">
    <property type="entry name" value="rSAM_sf"/>
</dbReference>
<reference evidence="2" key="1">
    <citation type="submission" date="2020-04" db="EMBL/GenBank/DDBJ databases">
        <authorList>
            <person name="Zhang T."/>
        </authorList>
    </citation>
    <scope>NUCLEOTIDE SEQUENCE</scope>
    <source>
        <strain evidence="2">HKST-UBA01</strain>
    </source>
</reference>
<dbReference type="Pfam" id="PF17820">
    <property type="entry name" value="PDZ_6"/>
    <property type="match status" value="1"/>
</dbReference>
<sequence length="424" mass="48104">MVQVDTVQRGSLAERAGILPGDQIERVNGEKVRDVLDFHFRTAEDEIDLEVRRGSETLTVNVLPRGAGDLGVRLAPMKTRLCGNECVFCFIDQNPAGMRSTLYVKDEDYRLSFLHGNFVTLSNMKDWEIRRIVEQRLSPIYLSIHSMNRETRQRLIKSRIERDVRPILSYFAEHRITMHTQVVLVPGYNDGEDLRQTIRDLAAYYPRVESLAVVPLGMTDHRDGLERLDPVTPALAAATLRDAEEMQARFRAEWGCTWLYLADEWYRLLGRPVPPESHYDGFPQIENGIGMTRYFLNRLGRARRLFPEATKDGARKVTLVTGALFRPVLEAKIRAKLAATREPVEVQVVGVPNDFFGRSVTVAGLLVGRDILGALTAEGDLGDRVILPPATLNDDLKFLDDLSLHELESRLGVPVQVGFRDRRW</sequence>
<feature type="domain" description="PDZ" evidence="1">
    <location>
        <begin position="1"/>
        <end position="55"/>
    </location>
</feature>
<reference evidence="2" key="2">
    <citation type="journal article" date="2021" name="Microbiome">
        <title>Successional dynamics and alternative stable states in a saline activated sludge microbial community over 9 years.</title>
        <authorList>
            <person name="Wang Y."/>
            <person name="Ye J."/>
            <person name="Ju F."/>
            <person name="Liu L."/>
            <person name="Boyd J.A."/>
            <person name="Deng Y."/>
            <person name="Parks D.H."/>
            <person name="Jiang X."/>
            <person name="Yin X."/>
            <person name="Woodcroft B.J."/>
            <person name="Tyson G.W."/>
            <person name="Hugenholtz P."/>
            <person name="Polz M.F."/>
            <person name="Zhang T."/>
        </authorList>
    </citation>
    <scope>NUCLEOTIDE SEQUENCE</scope>
    <source>
        <strain evidence="2">HKST-UBA01</strain>
    </source>
</reference>
<dbReference type="SUPFAM" id="SSF102114">
    <property type="entry name" value="Radical SAM enzymes"/>
    <property type="match status" value="1"/>
</dbReference>
<name>A0A956M332_UNCEI</name>
<organism evidence="2 3">
    <name type="scientific">Eiseniibacteriota bacterium</name>
    <dbReference type="NCBI Taxonomy" id="2212470"/>
    <lineage>
        <taxon>Bacteria</taxon>
        <taxon>Candidatus Eiseniibacteriota</taxon>
    </lineage>
</organism>
<dbReference type="AlphaFoldDB" id="A0A956M332"/>
<accession>A0A956M332</accession>
<dbReference type="EMBL" id="JAGQHR010000552">
    <property type="protein sequence ID" value="MCA9729035.1"/>
    <property type="molecule type" value="Genomic_DNA"/>
</dbReference>
<dbReference type="InterPro" id="IPR007549">
    <property type="entry name" value="DUF512"/>
</dbReference>
<gene>
    <name evidence="2" type="ORF">KC729_15195</name>
</gene>
<dbReference type="Gene3D" id="2.30.42.10">
    <property type="match status" value="1"/>
</dbReference>
<protein>
    <submittedName>
        <fullName evidence="2">DUF512 domain-containing protein</fullName>
    </submittedName>
</protein>
<dbReference type="Gene3D" id="3.20.20.70">
    <property type="entry name" value="Aldolase class I"/>
    <property type="match status" value="1"/>
</dbReference>
<evidence type="ECO:0000313" key="2">
    <source>
        <dbReference type="EMBL" id="MCA9729035.1"/>
    </source>
</evidence>
<evidence type="ECO:0000313" key="3">
    <source>
        <dbReference type="Proteomes" id="UP000697710"/>
    </source>
</evidence>
<dbReference type="InterPro" id="IPR013785">
    <property type="entry name" value="Aldolase_TIM"/>
</dbReference>